<gene>
    <name evidence="2" type="ORF">PGT21_036916</name>
</gene>
<name>A0A5B0QQP1_PUCGR</name>
<keyword evidence="3" id="KW-1185">Reference proteome</keyword>
<evidence type="ECO:0000313" key="3">
    <source>
        <dbReference type="Proteomes" id="UP000324748"/>
    </source>
</evidence>
<evidence type="ECO:0000256" key="1">
    <source>
        <dbReference type="SAM" id="MobiDB-lite"/>
    </source>
</evidence>
<dbReference type="Proteomes" id="UP000324748">
    <property type="component" value="Unassembled WGS sequence"/>
</dbReference>
<dbReference type="EMBL" id="VSWC01000014">
    <property type="protein sequence ID" value="KAA1115500.1"/>
    <property type="molecule type" value="Genomic_DNA"/>
</dbReference>
<sequence length="112" mass="12944">MATANVSDIPIQHTRLTTLEEDNEMEDLQFSNDEAVDRDPTITSEDKKIFKICVELQKMKMTPKEFIGLQPHPLEGAWLLDRHRSLLPVRKFLSSNRHRSSRVTSSVSLHRC</sequence>
<organism evidence="2 3">
    <name type="scientific">Puccinia graminis f. sp. tritici</name>
    <dbReference type="NCBI Taxonomy" id="56615"/>
    <lineage>
        <taxon>Eukaryota</taxon>
        <taxon>Fungi</taxon>
        <taxon>Dikarya</taxon>
        <taxon>Basidiomycota</taxon>
        <taxon>Pucciniomycotina</taxon>
        <taxon>Pucciniomycetes</taxon>
        <taxon>Pucciniales</taxon>
        <taxon>Pucciniaceae</taxon>
        <taxon>Puccinia</taxon>
    </lineage>
</organism>
<protein>
    <submittedName>
        <fullName evidence="2">Uncharacterized protein</fullName>
    </submittedName>
</protein>
<dbReference type="AlphaFoldDB" id="A0A5B0QQP1"/>
<accession>A0A5B0QQP1</accession>
<feature type="region of interest" description="Disordered" evidence="1">
    <location>
        <begin position="15"/>
        <end position="41"/>
    </location>
</feature>
<evidence type="ECO:0000313" key="2">
    <source>
        <dbReference type="EMBL" id="KAA1115500.1"/>
    </source>
</evidence>
<comment type="caution">
    <text evidence="2">The sequence shown here is derived from an EMBL/GenBank/DDBJ whole genome shotgun (WGS) entry which is preliminary data.</text>
</comment>
<proteinExistence type="predicted"/>
<reference evidence="2 3" key="1">
    <citation type="submission" date="2019-05" db="EMBL/GenBank/DDBJ databases">
        <title>Emergence of the Ug99 lineage of the wheat stem rust pathogen through somatic hybridization.</title>
        <authorList>
            <person name="Li F."/>
            <person name="Upadhyaya N.M."/>
            <person name="Sperschneider J."/>
            <person name="Matny O."/>
            <person name="Nguyen-Phuc H."/>
            <person name="Mago R."/>
            <person name="Raley C."/>
            <person name="Miller M.E."/>
            <person name="Silverstein K.A.T."/>
            <person name="Henningsen E."/>
            <person name="Hirsch C.D."/>
            <person name="Visser B."/>
            <person name="Pretorius Z.A."/>
            <person name="Steffenson B.J."/>
            <person name="Schwessinger B."/>
            <person name="Dodds P.N."/>
            <person name="Figueroa M."/>
        </authorList>
    </citation>
    <scope>NUCLEOTIDE SEQUENCE [LARGE SCALE GENOMIC DNA]</scope>
    <source>
        <strain evidence="2">21-0</strain>
    </source>
</reference>